<sequence>MCQECNVGLIESLKLDREWVIEFLVEHGVFKPEINCPQCNSIVQLNKDKLYYRCYKMVAIGKSKKRQCKKKVLAKVKTFFGNSNLDLVLCWQYITLLLHVKPPRTDLFKNELGFSARTIANWCTYARDVIIHDCLRKSEKLGGNSKYVEVVEAVSITSTIEQVGTTSQLVLSGIEIESRNSFFVVIENPESANLIAVFKEWILPNTFVVTESSMIYGCLDDKQFLEFTSQQSINFVKPKMMKQYNKSIERTWREVRLSIPSSTSLGSNSAGFLTEYQFKMISNRNLGPWKARYGICNYRCRSPQPKKISLIG</sequence>
<name>A0A1B6KIL8_9HEMI</name>
<evidence type="ECO:0000313" key="1">
    <source>
        <dbReference type="EMBL" id="JAT11302.1"/>
    </source>
</evidence>
<proteinExistence type="predicted"/>
<organism evidence="1">
    <name type="scientific">Graphocephala atropunctata</name>
    <dbReference type="NCBI Taxonomy" id="36148"/>
    <lineage>
        <taxon>Eukaryota</taxon>
        <taxon>Metazoa</taxon>
        <taxon>Ecdysozoa</taxon>
        <taxon>Arthropoda</taxon>
        <taxon>Hexapoda</taxon>
        <taxon>Insecta</taxon>
        <taxon>Pterygota</taxon>
        <taxon>Neoptera</taxon>
        <taxon>Paraneoptera</taxon>
        <taxon>Hemiptera</taxon>
        <taxon>Auchenorrhyncha</taxon>
        <taxon>Membracoidea</taxon>
        <taxon>Cicadellidae</taxon>
        <taxon>Cicadellinae</taxon>
        <taxon>Cicadellini</taxon>
        <taxon>Graphocephala</taxon>
    </lineage>
</organism>
<dbReference type="AlphaFoldDB" id="A0A1B6KIL8"/>
<evidence type="ECO:0008006" key="2">
    <source>
        <dbReference type="Google" id="ProtNLM"/>
    </source>
</evidence>
<accession>A0A1B6KIL8</accession>
<gene>
    <name evidence="1" type="ORF">g.35160</name>
</gene>
<reference evidence="1" key="1">
    <citation type="submission" date="2015-11" db="EMBL/GenBank/DDBJ databases">
        <title>De novo transcriptome assembly of four potential Pierce s Disease insect vectors from Arizona vineyards.</title>
        <authorList>
            <person name="Tassone E.E."/>
        </authorList>
    </citation>
    <scope>NUCLEOTIDE SEQUENCE</scope>
</reference>
<protein>
    <recommendedName>
        <fullName evidence="2">ISXO2-like transposase domain-containing protein</fullName>
    </recommendedName>
</protein>
<dbReference type="EMBL" id="GEBQ01028675">
    <property type="protein sequence ID" value="JAT11302.1"/>
    <property type="molecule type" value="Transcribed_RNA"/>
</dbReference>